<keyword evidence="3" id="KW-1185">Reference proteome</keyword>
<name>A0AAE1C9Z9_9PEZI</name>
<gene>
    <name evidence="2" type="ORF">B0T22DRAFT_492095</name>
</gene>
<evidence type="ECO:0000313" key="2">
    <source>
        <dbReference type="EMBL" id="KAK3685114.1"/>
    </source>
</evidence>
<keyword evidence="1" id="KW-1133">Transmembrane helix</keyword>
<evidence type="ECO:0000256" key="1">
    <source>
        <dbReference type="SAM" id="Phobius"/>
    </source>
</evidence>
<accession>A0AAE1C9Z9</accession>
<dbReference type="AlphaFoldDB" id="A0AAE1C9Z9"/>
<protein>
    <submittedName>
        <fullName evidence="2">Uncharacterized protein</fullName>
    </submittedName>
</protein>
<keyword evidence="1" id="KW-0812">Transmembrane</keyword>
<sequence>MCSVPSTADDSDSDWIEICVIIGLIFVIFLPIALTYLYRDRQRKNAILQTQAARDIELSRPRKRSPMSSAPELLSSELEDPIAMLHEAGGRPLLPRPVELEGGLRAGGRLGNGSARDAY</sequence>
<feature type="transmembrane region" description="Helical" evidence="1">
    <location>
        <begin position="15"/>
        <end position="38"/>
    </location>
</feature>
<organism evidence="2 3">
    <name type="scientific">Podospora appendiculata</name>
    <dbReference type="NCBI Taxonomy" id="314037"/>
    <lineage>
        <taxon>Eukaryota</taxon>
        <taxon>Fungi</taxon>
        <taxon>Dikarya</taxon>
        <taxon>Ascomycota</taxon>
        <taxon>Pezizomycotina</taxon>
        <taxon>Sordariomycetes</taxon>
        <taxon>Sordariomycetidae</taxon>
        <taxon>Sordariales</taxon>
        <taxon>Podosporaceae</taxon>
        <taxon>Podospora</taxon>
    </lineage>
</organism>
<dbReference type="Proteomes" id="UP001270362">
    <property type="component" value="Unassembled WGS sequence"/>
</dbReference>
<comment type="caution">
    <text evidence="2">The sequence shown here is derived from an EMBL/GenBank/DDBJ whole genome shotgun (WGS) entry which is preliminary data.</text>
</comment>
<dbReference type="EMBL" id="JAULSO010000003">
    <property type="protein sequence ID" value="KAK3685114.1"/>
    <property type="molecule type" value="Genomic_DNA"/>
</dbReference>
<reference evidence="2" key="2">
    <citation type="submission" date="2023-06" db="EMBL/GenBank/DDBJ databases">
        <authorList>
            <consortium name="Lawrence Berkeley National Laboratory"/>
            <person name="Haridas S."/>
            <person name="Hensen N."/>
            <person name="Bonometti L."/>
            <person name="Westerberg I."/>
            <person name="Brannstrom I.O."/>
            <person name="Guillou S."/>
            <person name="Cros-Aarteil S."/>
            <person name="Calhoun S."/>
            <person name="Kuo A."/>
            <person name="Mondo S."/>
            <person name="Pangilinan J."/>
            <person name="Riley R."/>
            <person name="Labutti K."/>
            <person name="Andreopoulos B."/>
            <person name="Lipzen A."/>
            <person name="Chen C."/>
            <person name="Yanf M."/>
            <person name="Daum C."/>
            <person name="Ng V."/>
            <person name="Clum A."/>
            <person name="Steindorff A."/>
            <person name="Ohm R."/>
            <person name="Martin F."/>
            <person name="Silar P."/>
            <person name="Natvig D."/>
            <person name="Lalanne C."/>
            <person name="Gautier V."/>
            <person name="Ament-Velasquez S.L."/>
            <person name="Kruys A."/>
            <person name="Hutchinson M.I."/>
            <person name="Powell A.J."/>
            <person name="Barry K."/>
            <person name="Miller A.N."/>
            <person name="Grigoriev I.V."/>
            <person name="Debuchy R."/>
            <person name="Gladieux P."/>
            <person name="Thoren M.H."/>
            <person name="Johannesson H."/>
        </authorList>
    </citation>
    <scope>NUCLEOTIDE SEQUENCE</scope>
    <source>
        <strain evidence="2">CBS 314.62</strain>
    </source>
</reference>
<keyword evidence="1" id="KW-0472">Membrane</keyword>
<evidence type="ECO:0000313" key="3">
    <source>
        <dbReference type="Proteomes" id="UP001270362"/>
    </source>
</evidence>
<proteinExistence type="predicted"/>
<reference evidence="2" key="1">
    <citation type="journal article" date="2023" name="Mol. Phylogenet. Evol.">
        <title>Genome-scale phylogeny and comparative genomics of the fungal order Sordariales.</title>
        <authorList>
            <person name="Hensen N."/>
            <person name="Bonometti L."/>
            <person name="Westerberg I."/>
            <person name="Brannstrom I.O."/>
            <person name="Guillou S."/>
            <person name="Cros-Aarteil S."/>
            <person name="Calhoun S."/>
            <person name="Haridas S."/>
            <person name="Kuo A."/>
            <person name="Mondo S."/>
            <person name="Pangilinan J."/>
            <person name="Riley R."/>
            <person name="LaButti K."/>
            <person name="Andreopoulos B."/>
            <person name="Lipzen A."/>
            <person name="Chen C."/>
            <person name="Yan M."/>
            <person name="Daum C."/>
            <person name="Ng V."/>
            <person name="Clum A."/>
            <person name="Steindorff A."/>
            <person name="Ohm R.A."/>
            <person name="Martin F."/>
            <person name="Silar P."/>
            <person name="Natvig D.O."/>
            <person name="Lalanne C."/>
            <person name="Gautier V."/>
            <person name="Ament-Velasquez S.L."/>
            <person name="Kruys A."/>
            <person name="Hutchinson M.I."/>
            <person name="Powell A.J."/>
            <person name="Barry K."/>
            <person name="Miller A.N."/>
            <person name="Grigoriev I.V."/>
            <person name="Debuchy R."/>
            <person name="Gladieux P."/>
            <person name="Hiltunen Thoren M."/>
            <person name="Johannesson H."/>
        </authorList>
    </citation>
    <scope>NUCLEOTIDE SEQUENCE</scope>
    <source>
        <strain evidence="2">CBS 314.62</strain>
    </source>
</reference>